<sequence length="102" mass="11509">MQPTYTQQPFPQQPYPSQNFQYPPYPNNPPGGYAPGPYPAGQYYPQQPQVIYRERNSGVDTNTCWLISLLTLCCGCLIGDVCCDADVCCCIIPCIPLPRFRR</sequence>
<dbReference type="WBParaSite" id="ACRNAN_Path_894.g3439.t1">
    <property type="protein sequence ID" value="ACRNAN_Path_894.g3439.t1"/>
    <property type="gene ID" value="ACRNAN_Path_894.g3439"/>
</dbReference>
<organism evidence="2 3">
    <name type="scientific">Acrobeloides nanus</name>
    <dbReference type="NCBI Taxonomy" id="290746"/>
    <lineage>
        <taxon>Eukaryota</taxon>
        <taxon>Metazoa</taxon>
        <taxon>Ecdysozoa</taxon>
        <taxon>Nematoda</taxon>
        <taxon>Chromadorea</taxon>
        <taxon>Rhabditida</taxon>
        <taxon>Tylenchina</taxon>
        <taxon>Cephalobomorpha</taxon>
        <taxon>Cephaloboidea</taxon>
        <taxon>Cephalobidae</taxon>
        <taxon>Acrobeloides</taxon>
    </lineage>
</organism>
<dbReference type="AlphaFoldDB" id="A0A914CCX6"/>
<evidence type="ECO:0000256" key="1">
    <source>
        <dbReference type="SAM" id="MobiDB-lite"/>
    </source>
</evidence>
<reference evidence="3" key="1">
    <citation type="submission" date="2022-11" db="UniProtKB">
        <authorList>
            <consortium name="WormBaseParasite"/>
        </authorList>
    </citation>
    <scope>IDENTIFICATION</scope>
</reference>
<dbReference type="Proteomes" id="UP000887540">
    <property type="component" value="Unplaced"/>
</dbReference>
<accession>A0A914CCX6</accession>
<evidence type="ECO:0000313" key="3">
    <source>
        <dbReference type="WBParaSite" id="ACRNAN_Path_894.g3439.t1"/>
    </source>
</evidence>
<evidence type="ECO:0000313" key="2">
    <source>
        <dbReference type="Proteomes" id="UP000887540"/>
    </source>
</evidence>
<name>A0A914CCX6_9BILA</name>
<protein>
    <submittedName>
        <fullName evidence="3">Cysteine-rich transmembrane CYSTM domain-containing protein</fullName>
    </submittedName>
</protein>
<proteinExistence type="predicted"/>
<feature type="region of interest" description="Disordered" evidence="1">
    <location>
        <begin position="1"/>
        <end position="41"/>
    </location>
</feature>
<feature type="compositionally biased region" description="Low complexity" evidence="1">
    <location>
        <begin position="1"/>
        <end position="22"/>
    </location>
</feature>
<keyword evidence="2" id="KW-1185">Reference proteome</keyword>